<gene>
    <name evidence="1" type="ORF">DLP05_127</name>
</gene>
<evidence type="ECO:0000313" key="1">
    <source>
        <dbReference type="EMBL" id="ATS92356.1"/>
    </source>
</evidence>
<dbReference type="Proteomes" id="UP000241675">
    <property type="component" value="Segment"/>
</dbReference>
<keyword evidence="2" id="KW-1185">Reference proteome</keyword>
<reference evidence="1 2" key="2">
    <citation type="submission" date="2017-11" db="EMBL/GenBank/DDBJ databases">
        <title>Lysogenic conversion of Stenotrophomonas maltophilia by temperate phage DLP4.</title>
        <authorList>
            <person name="Dennis J."/>
            <person name="Stothard P."/>
        </authorList>
    </citation>
    <scope>NUCLEOTIDE SEQUENCE [LARGE SCALE GENOMIC DNA]</scope>
</reference>
<protein>
    <submittedName>
        <fullName evidence="1">Uncharacterized protein</fullName>
    </submittedName>
</protein>
<dbReference type="EMBL" id="MG189906">
    <property type="protein sequence ID" value="ATS92356.1"/>
    <property type="molecule type" value="Genomic_DNA"/>
</dbReference>
<evidence type="ECO:0000313" key="2">
    <source>
        <dbReference type="Proteomes" id="UP000241675"/>
    </source>
</evidence>
<accession>A0A2D2W2Z8</accession>
<reference evidence="2" key="1">
    <citation type="submission" date="2017-10" db="EMBL/GenBank/DDBJ databases">
        <authorList>
            <person name="Peters D.L."/>
        </authorList>
    </citation>
    <scope>NUCLEOTIDE SEQUENCE [LARGE SCALE GENOMIC DNA]</scope>
</reference>
<name>A0A2D2W2Z8_9CAUD</name>
<organism evidence="1 2">
    <name type="scientific">Stenotrophomonas phage vB_SmaS_DLP_5</name>
    <dbReference type="NCBI Taxonomy" id="2044561"/>
    <lineage>
        <taxon>Viruses</taxon>
        <taxon>Duplodnaviria</taxon>
        <taxon>Heunggongvirae</taxon>
        <taxon>Uroviricota</taxon>
        <taxon>Caudoviricetes</taxon>
        <taxon>Delepquintavirus</taxon>
        <taxon>Delepquintavirus DLP5</taxon>
    </lineage>
</organism>
<proteinExistence type="predicted"/>
<sequence length="129" mass="14300">MIKVGIAGNLPGTNGGFTQCAFHATEVPEGTDLFIKTEEDPTLLERYGEAFQLGLTHAIIADLLKHIDKETCTHEETHRGGAIWTICDSCGRKWADDEGGFQPHKDDPAVAQARKYMQENGYMRKKHNG</sequence>